<dbReference type="InterPro" id="IPR013210">
    <property type="entry name" value="LRR_N_plant-typ"/>
</dbReference>
<reference evidence="8" key="1">
    <citation type="submission" date="2024-02" db="EMBL/GenBank/DDBJ databases">
        <authorList>
            <consortium name="ELIXIR-Norway"/>
            <consortium name="Elixir Norway"/>
        </authorList>
    </citation>
    <scope>NUCLEOTIDE SEQUENCE</scope>
</reference>
<evidence type="ECO:0000313" key="8">
    <source>
        <dbReference type="EMBL" id="CAK9228571.1"/>
    </source>
</evidence>
<accession>A0ABP0URU6</accession>
<keyword evidence="3" id="KW-0677">Repeat</keyword>
<evidence type="ECO:0000256" key="6">
    <source>
        <dbReference type="SAM" id="SignalP"/>
    </source>
</evidence>
<keyword evidence="6" id="KW-0732">Signal</keyword>
<comment type="similarity">
    <text evidence="4">Belongs to the polygalacturonase-inhibiting protein family.</text>
</comment>
<evidence type="ECO:0000256" key="5">
    <source>
        <dbReference type="SAM" id="Phobius"/>
    </source>
</evidence>
<dbReference type="Pfam" id="PF13855">
    <property type="entry name" value="LRR_8"/>
    <property type="match status" value="1"/>
</dbReference>
<name>A0ABP0URU6_9BRYO</name>
<dbReference type="InterPro" id="IPR032675">
    <property type="entry name" value="LRR_dom_sf"/>
</dbReference>
<proteinExistence type="inferred from homology"/>
<dbReference type="EMBL" id="OZ019898">
    <property type="protein sequence ID" value="CAK9228571.1"/>
    <property type="molecule type" value="Genomic_DNA"/>
</dbReference>
<dbReference type="PANTHER" id="PTHR48059">
    <property type="entry name" value="POLYGALACTURONASE INHIBITOR 1"/>
    <property type="match status" value="1"/>
</dbReference>
<keyword evidence="5" id="KW-1133">Transmembrane helix</keyword>
<feature type="chain" id="PRO_5046020827" description="Leucine-rich repeat-containing N-terminal plant-type domain-containing protein" evidence="6">
    <location>
        <begin position="34"/>
        <end position="263"/>
    </location>
</feature>
<evidence type="ECO:0000256" key="4">
    <source>
        <dbReference type="ARBA" id="ARBA00038043"/>
    </source>
</evidence>
<evidence type="ECO:0000256" key="1">
    <source>
        <dbReference type="ARBA" id="ARBA00004196"/>
    </source>
</evidence>
<evidence type="ECO:0000256" key="2">
    <source>
        <dbReference type="ARBA" id="ARBA00022614"/>
    </source>
</evidence>
<organism evidence="8 9">
    <name type="scientific">Sphagnum troendelagicum</name>
    <dbReference type="NCBI Taxonomy" id="128251"/>
    <lineage>
        <taxon>Eukaryota</taxon>
        <taxon>Viridiplantae</taxon>
        <taxon>Streptophyta</taxon>
        <taxon>Embryophyta</taxon>
        <taxon>Bryophyta</taxon>
        <taxon>Sphagnophytina</taxon>
        <taxon>Sphagnopsida</taxon>
        <taxon>Sphagnales</taxon>
        <taxon>Sphagnaceae</taxon>
        <taxon>Sphagnum</taxon>
    </lineage>
</organism>
<keyword evidence="2" id="KW-0433">Leucine-rich repeat</keyword>
<evidence type="ECO:0000313" key="9">
    <source>
        <dbReference type="Proteomes" id="UP001497512"/>
    </source>
</evidence>
<sequence length="263" mass="28773">MSCAESAADHLRMFTTTSAVLFLLSVFISSCSAWTCSSDSETALLGFKNGLIDPDGLLDEWVPGTNCCYWPYVTCRQSDGAVIELSITGSARPNHQPYRSKNANSLGSTLADLTELQLLKLQWILFNSPIPSAWGSFSDNLVFLIVNDCNLQGSIPSNLGDIHNLQRLDLQANFLTGVIPQQLCNLQSLNYLDVSYNNLQSGAIVPTCFQNRPGLHLSTGNQDEGGNQNNNNHATHSSTPTTSSFFLHLLLGIFLHVFFVIIN</sequence>
<keyword evidence="9" id="KW-1185">Reference proteome</keyword>
<dbReference type="InterPro" id="IPR001611">
    <property type="entry name" value="Leu-rich_rpt"/>
</dbReference>
<feature type="signal peptide" evidence="6">
    <location>
        <begin position="1"/>
        <end position="33"/>
    </location>
</feature>
<evidence type="ECO:0000256" key="3">
    <source>
        <dbReference type="ARBA" id="ARBA00022737"/>
    </source>
</evidence>
<dbReference type="Gene3D" id="3.80.10.10">
    <property type="entry name" value="Ribonuclease Inhibitor"/>
    <property type="match status" value="1"/>
</dbReference>
<keyword evidence="5" id="KW-0812">Transmembrane</keyword>
<gene>
    <name evidence="8" type="ORF">CSSPTR1EN2_LOCUS19211</name>
</gene>
<feature type="domain" description="Leucine-rich repeat-containing N-terminal plant-type" evidence="7">
    <location>
        <begin position="40"/>
        <end position="75"/>
    </location>
</feature>
<feature type="transmembrane region" description="Helical" evidence="5">
    <location>
        <begin position="245"/>
        <end position="262"/>
    </location>
</feature>
<protein>
    <recommendedName>
        <fullName evidence="7">Leucine-rich repeat-containing N-terminal plant-type domain-containing protein</fullName>
    </recommendedName>
</protein>
<dbReference type="SUPFAM" id="SSF52058">
    <property type="entry name" value="L domain-like"/>
    <property type="match status" value="1"/>
</dbReference>
<dbReference type="InterPro" id="IPR051848">
    <property type="entry name" value="PGIP"/>
</dbReference>
<dbReference type="PANTHER" id="PTHR48059:SF30">
    <property type="entry name" value="OS06G0587000 PROTEIN"/>
    <property type="match status" value="1"/>
</dbReference>
<keyword evidence="5" id="KW-0472">Membrane</keyword>
<comment type="subcellular location">
    <subcellularLocation>
        <location evidence="1">Cell envelope</location>
    </subcellularLocation>
</comment>
<dbReference type="Pfam" id="PF08263">
    <property type="entry name" value="LRRNT_2"/>
    <property type="match status" value="1"/>
</dbReference>
<evidence type="ECO:0000259" key="7">
    <source>
        <dbReference type="Pfam" id="PF08263"/>
    </source>
</evidence>
<dbReference type="Proteomes" id="UP001497512">
    <property type="component" value="Chromosome 6"/>
</dbReference>